<dbReference type="OrthoDB" id="9785380at2"/>
<feature type="chain" id="PRO_5038770638" evidence="1">
    <location>
        <begin position="19"/>
        <end position="338"/>
    </location>
</feature>
<feature type="signal peptide" evidence="1">
    <location>
        <begin position="1"/>
        <end position="18"/>
    </location>
</feature>
<gene>
    <name evidence="2" type="ORF">N784_04120</name>
</gene>
<dbReference type="Proteomes" id="UP000030401">
    <property type="component" value="Unassembled WGS sequence"/>
</dbReference>
<dbReference type="PANTHER" id="PTHR37507">
    <property type="entry name" value="SPORULATION PROTEIN YDCC"/>
    <property type="match status" value="1"/>
</dbReference>
<comment type="caution">
    <text evidence="2">The sequence shown here is derived from an EMBL/GenBank/DDBJ whole genome shotgun (WGS) entry which is preliminary data.</text>
</comment>
<sequence length="338" mass="38222">MKRTMWMVIVASFVLLLAACGEKTKEDVVQSLDKKLEQTNGYKVKATMSLKTGEDAQKYNIEVWHKKKDYYRVLLSNEKDEKGSQIILRNEEGVYVLTPALNKSFKFQSEWPQNSSQPYLFGSLVEDIKQDSDSTFEATENYYEFTTKTNYQNSQNLPNQKIYFHKKDLTPVMVQVLDKDSNPVVEVQFTSVEIDPTFNEDAFSTEKNMTSGALGVPVMAEESPSAFSIFYPEATIGNEQLEEEKIIDMENGKRVIQTYKGDKSYTLIQEYYETKPASATVPVSIVGDPVNLGFTMGALSSSRLEWSYGGKDFVLASEELTKEEMVEVAQSVQGTAIK</sequence>
<dbReference type="PROSITE" id="PS51257">
    <property type="entry name" value="PROKAR_LIPOPROTEIN"/>
    <property type="match status" value="1"/>
</dbReference>
<accession>A0A0A5G5Y2</accession>
<dbReference type="eggNOG" id="COG2834">
    <property type="taxonomic scope" value="Bacteria"/>
</dbReference>
<keyword evidence="1" id="KW-0732">Signal</keyword>
<protein>
    <submittedName>
        <fullName evidence="2">Sporulation protein</fullName>
    </submittedName>
</protein>
<dbReference type="InterPro" id="IPR052944">
    <property type="entry name" value="Sporulation_related"/>
</dbReference>
<evidence type="ECO:0000313" key="2">
    <source>
        <dbReference type="EMBL" id="KGX86568.1"/>
    </source>
</evidence>
<reference evidence="2 3" key="1">
    <citation type="submission" date="2013-08" db="EMBL/GenBank/DDBJ databases">
        <authorList>
            <person name="Huang J."/>
            <person name="Wang G."/>
        </authorList>
    </citation>
    <scope>NUCLEOTIDE SEQUENCE [LARGE SCALE GENOMIC DNA]</scope>
    <source>
        <strain evidence="2 3">JSM 072002</strain>
    </source>
</reference>
<dbReference type="AlphaFoldDB" id="A0A0A5G5Y2"/>
<dbReference type="InterPro" id="IPR029046">
    <property type="entry name" value="LolA/LolB/LppX"/>
</dbReference>
<dbReference type="RefSeq" id="WP_036834277.1">
    <property type="nucleotide sequence ID" value="NZ_AVPG01000012.1"/>
</dbReference>
<dbReference type="Gene3D" id="2.50.20.10">
    <property type="entry name" value="Lipoprotein localisation LolA/LolB/LppX"/>
    <property type="match status" value="1"/>
</dbReference>
<dbReference type="STRING" id="1385512.N784_04120"/>
<keyword evidence="3" id="KW-1185">Reference proteome</keyword>
<name>A0A0A5G5Y2_9BACI</name>
<organism evidence="2 3">
    <name type="scientific">Pontibacillus litoralis JSM 072002</name>
    <dbReference type="NCBI Taxonomy" id="1385512"/>
    <lineage>
        <taxon>Bacteria</taxon>
        <taxon>Bacillati</taxon>
        <taxon>Bacillota</taxon>
        <taxon>Bacilli</taxon>
        <taxon>Bacillales</taxon>
        <taxon>Bacillaceae</taxon>
        <taxon>Pontibacillus</taxon>
    </lineage>
</organism>
<dbReference type="PANTHER" id="PTHR37507:SF2">
    <property type="entry name" value="SPORULATION PROTEIN YDCC"/>
    <property type="match status" value="1"/>
</dbReference>
<evidence type="ECO:0000256" key="1">
    <source>
        <dbReference type="SAM" id="SignalP"/>
    </source>
</evidence>
<dbReference type="SUPFAM" id="SSF89392">
    <property type="entry name" value="Prokaryotic lipoproteins and lipoprotein localization factors"/>
    <property type="match status" value="1"/>
</dbReference>
<dbReference type="EMBL" id="AVPG01000012">
    <property type="protein sequence ID" value="KGX86568.1"/>
    <property type="molecule type" value="Genomic_DNA"/>
</dbReference>
<evidence type="ECO:0000313" key="3">
    <source>
        <dbReference type="Proteomes" id="UP000030401"/>
    </source>
</evidence>
<proteinExistence type="predicted"/>